<dbReference type="STRING" id="1193682.BJP25_29830"/>
<dbReference type="AlphaFoldDB" id="A0A1Q9LFI4"/>
<feature type="domain" description="CHAT" evidence="1">
    <location>
        <begin position="365"/>
        <end position="475"/>
    </location>
</feature>
<reference evidence="2 3" key="1">
    <citation type="submission" date="2016-10" db="EMBL/GenBank/DDBJ databases">
        <title>The Draft Genome Sequence of Actinokineospora bangkokensis 44EHWT reveals the biosynthetic pathway of antifungal compounds Thailandins with unusual extender unit butylmalonyl-CoA.</title>
        <authorList>
            <person name="Greule A."/>
            <person name="Intra B."/>
            <person name="Flemming S."/>
            <person name="Rommel M.G."/>
            <person name="Panbangred W."/>
            <person name="Bechthold A."/>
        </authorList>
    </citation>
    <scope>NUCLEOTIDE SEQUENCE [LARGE SCALE GENOMIC DNA]</scope>
    <source>
        <strain evidence="2 3">44EHW</strain>
    </source>
</reference>
<keyword evidence="3" id="KW-1185">Reference proteome</keyword>
<dbReference type="OrthoDB" id="9761935at2"/>
<sequence>MGVTWAGLHADALRHQESGEPLVARRWAERAVSAAETRRERARSELVLAWVLHRLGEDATALDLAAGVVEEDLVAQRECVVGLIHCGAGRYAEAYGALVLARGGVEGKWLANALVGLGVAAGKLGKHSEGVAAMREAVDIYAGLGEVERAATCLHNLGFLEAEAGDHAAALRHYERSGVDERKWPEVLVDRARSLVAVGLAEDAERALVRAEVLLGAAGRQTALADARRARDEHVPRVETPDERHLLAAAGEGVTVLVERGESLYACTAAGERVVGVAAEVTEAGEGFRRLGVVAVHSGWDIGPIGTRFRGIVGVEGGVVVPTPGLADLPWGLLGDVVVAPSLGEHLAAREVADRPGPWVGIAGPGLPGAAEEVRALAEAHGGVALVEPTVAEAVEAIGFAGRLHIAAHGFARPGATGIELAGGTLRPHHVTGRGPSEVVLAVCEVGKPHGFPRAFLRAGARRVVGSPLPVPDRLLRGARPGYAGFAVVGA</sequence>
<dbReference type="Pfam" id="PF13424">
    <property type="entry name" value="TPR_12"/>
    <property type="match status" value="1"/>
</dbReference>
<dbReference type="Pfam" id="PF12770">
    <property type="entry name" value="CHAT"/>
    <property type="match status" value="1"/>
</dbReference>
<organism evidence="2 3">
    <name type="scientific">Actinokineospora bangkokensis</name>
    <dbReference type="NCBI Taxonomy" id="1193682"/>
    <lineage>
        <taxon>Bacteria</taxon>
        <taxon>Bacillati</taxon>
        <taxon>Actinomycetota</taxon>
        <taxon>Actinomycetes</taxon>
        <taxon>Pseudonocardiales</taxon>
        <taxon>Pseudonocardiaceae</taxon>
        <taxon>Actinokineospora</taxon>
    </lineage>
</organism>
<accession>A0A1Q9LFI4</accession>
<dbReference type="Gene3D" id="1.25.40.10">
    <property type="entry name" value="Tetratricopeptide repeat domain"/>
    <property type="match status" value="1"/>
</dbReference>
<dbReference type="Proteomes" id="UP000186040">
    <property type="component" value="Unassembled WGS sequence"/>
</dbReference>
<dbReference type="EMBL" id="MKQR01000026">
    <property type="protein sequence ID" value="OLR90780.1"/>
    <property type="molecule type" value="Genomic_DNA"/>
</dbReference>
<evidence type="ECO:0000259" key="1">
    <source>
        <dbReference type="Pfam" id="PF12770"/>
    </source>
</evidence>
<dbReference type="InterPro" id="IPR011990">
    <property type="entry name" value="TPR-like_helical_dom_sf"/>
</dbReference>
<gene>
    <name evidence="2" type="ORF">BJP25_29830</name>
</gene>
<dbReference type="SUPFAM" id="SSF48452">
    <property type="entry name" value="TPR-like"/>
    <property type="match status" value="1"/>
</dbReference>
<dbReference type="InterPro" id="IPR024983">
    <property type="entry name" value="CHAT_dom"/>
</dbReference>
<evidence type="ECO:0000313" key="3">
    <source>
        <dbReference type="Proteomes" id="UP000186040"/>
    </source>
</evidence>
<protein>
    <recommendedName>
        <fullName evidence="1">CHAT domain-containing protein</fullName>
    </recommendedName>
</protein>
<comment type="caution">
    <text evidence="2">The sequence shown here is derived from an EMBL/GenBank/DDBJ whole genome shotgun (WGS) entry which is preliminary data.</text>
</comment>
<name>A0A1Q9LFI4_9PSEU</name>
<evidence type="ECO:0000313" key="2">
    <source>
        <dbReference type="EMBL" id="OLR90780.1"/>
    </source>
</evidence>
<dbReference type="RefSeq" id="WP_075977451.1">
    <property type="nucleotide sequence ID" value="NZ_MKQR01000026.1"/>
</dbReference>
<proteinExistence type="predicted"/>